<dbReference type="PROSITE" id="PS51257">
    <property type="entry name" value="PROKAR_LIPOPROTEIN"/>
    <property type="match status" value="1"/>
</dbReference>
<evidence type="ECO:0000313" key="2">
    <source>
        <dbReference type="EMBL" id="RED96962.1"/>
    </source>
</evidence>
<evidence type="ECO:0000313" key="3">
    <source>
        <dbReference type="Proteomes" id="UP000256779"/>
    </source>
</evidence>
<reference evidence="2 3" key="1">
    <citation type="submission" date="2018-07" db="EMBL/GenBank/DDBJ databases">
        <title>Genomic Encyclopedia of Type Strains, Phase IV (KMG-IV): sequencing the most valuable type-strain genomes for metagenomic binning, comparative biology and taxonomic classification.</title>
        <authorList>
            <person name="Goeker M."/>
        </authorList>
    </citation>
    <scope>NUCLEOTIDE SEQUENCE [LARGE SCALE GENOMIC DNA]</scope>
    <source>
        <strain evidence="2 3">DSM 4134</strain>
    </source>
</reference>
<accession>A0A3D9L2N7</accession>
<keyword evidence="3" id="KW-1185">Reference proteome</keyword>
<comment type="caution">
    <text evidence="2">The sequence shown here is derived from an EMBL/GenBank/DDBJ whole genome shotgun (WGS) entry which is preliminary data.</text>
</comment>
<dbReference type="AlphaFoldDB" id="A0A3D9L2N7"/>
<feature type="signal peptide" evidence="1">
    <location>
        <begin position="1"/>
        <end position="20"/>
    </location>
</feature>
<sequence>MKSYFLLLLWVLLLVGCSNHDDPSKIEYDLESFAQQFEGEVLIGDVCIKETSNNEVLVKITPKSDRNSTHIVLANVGDKRKHLAFDLGKSSVLLLRDLVIIRSKREGYINLINNSEDVSGVFYTLKDTLGYEINDQNSYVGYGLSKFYGNSIKSILTEELNIDSAFEFLFPSNANLRGGAKCQSGGKGSTSCSITENFGPIEQSCSVTCGRGYYACCKKNVICQCVSEGGGSSECNDTDEHCIQPKYDS</sequence>
<evidence type="ECO:0008006" key="4">
    <source>
        <dbReference type="Google" id="ProtNLM"/>
    </source>
</evidence>
<dbReference type="RefSeq" id="WP_115868710.1">
    <property type="nucleotide sequence ID" value="NZ_QREG01000013.1"/>
</dbReference>
<protein>
    <recommendedName>
        <fullName evidence="4">Lipoprotein</fullName>
    </recommendedName>
</protein>
<dbReference type="OrthoDB" id="840331at2"/>
<name>A0A3D9L2N7_MARFU</name>
<gene>
    <name evidence="2" type="ORF">C7460_11310</name>
</gene>
<dbReference type="Proteomes" id="UP000256779">
    <property type="component" value="Unassembled WGS sequence"/>
</dbReference>
<organism evidence="2 3">
    <name type="scientific">Marinoscillum furvescens DSM 4134</name>
    <dbReference type="NCBI Taxonomy" id="1122208"/>
    <lineage>
        <taxon>Bacteria</taxon>
        <taxon>Pseudomonadati</taxon>
        <taxon>Bacteroidota</taxon>
        <taxon>Cytophagia</taxon>
        <taxon>Cytophagales</taxon>
        <taxon>Reichenbachiellaceae</taxon>
        <taxon>Marinoscillum</taxon>
    </lineage>
</organism>
<evidence type="ECO:0000256" key="1">
    <source>
        <dbReference type="SAM" id="SignalP"/>
    </source>
</evidence>
<proteinExistence type="predicted"/>
<dbReference type="EMBL" id="QREG01000013">
    <property type="protein sequence ID" value="RED96962.1"/>
    <property type="molecule type" value="Genomic_DNA"/>
</dbReference>
<keyword evidence="1" id="KW-0732">Signal</keyword>
<feature type="chain" id="PRO_5017827520" description="Lipoprotein" evidence="1">
    <location>
        <begin position="21"/>
        <end position="249"/>
    </location>
</feature>